<feature type="compositionally biased region" description="Basic and acidic residues" evidence="1">
    <location>
        <begin position="274"/>
        <end position="283"/>
    </location>
</feature>
<dbReference type="EMBL" id="CM002924">
    <property type="protein sequence ID" value="KGN56854.1"/>
    <property type="molecule type" value="Genomic_DNA"/>
</dbReference>
<feature type="compositionally biased region" description="Basic residues" evidence="1">
    <location>
        <begin position="132"/>
        <end position="141"/>
    </location>
</feature>
<feature type="domain" description="Srp40 C-terminal" evidence="2">
    <location>
        <begin position="303"/>
        <end position="376"/>
    </location>
</feature>
<gene>
    <name evidence="3" type="ORF">Csa_3G135020</name>
</gene>
<proteinExistence type="predicted"/>
<dbReference type="Proteomes" id="UP000029981">
    <property type="component" value="Chromosome 3"/>
</dbReference>
<dbReference type="OMA" id="QQSILHY"/>
<evidence type="ECO:0000256" key="1">
    <source>
        <dbReference type="SAM" id="MobiDB-lite"/>
    </source>
</evidence>
<reference evidence="3 4" key="2">
    <citation type="journal article" date="2009" name="PLoS ONE">
        <title>An integrated genetic and cytogenetic map of the cucumber genome.</title>
        <authorList>
            <person name="Ren Y."/>
            <person name="Zhang Z."/>
            <person name="Liu J."/>
            <person name="Staub J.E."/>
            <person name="Han Y."/>
            <person name="Cheng Z."/>
            <person name="Li X."/>
            <person name="Lu J."/>
            <person name="Miao H."/>
            <person name="Kang H."/>
            <person name="Xie B."/>
            <person name="Gu X."/>
            <person name="Wang X."/>
            <person name="Du Y."/>
            <person name="Jin W."/>
            <person name="Huang S."/>
        </authorList>
    </citation>
    <scope>NUCLEOTIDE SEQUENCE [LARGE SCALE GENOMIC DNA]</scope>
    <source>
        <strain evidence="4">cv. 9930</strain>
    </source>
</reference>
<dbReference type="PROSITE" id="PS50896">
    <property type="entry name" value="LISH"/>
    <property type="match status" value="1"/>
</dbReference>
<evidence type="ECO:0000259" key="2">
    <source>
        <dbReference type="Pfam" id="PF05022"/>
    </source>
</evidence>
<dbReference type="Pfam" id="PF05022">
    <property type="entry name" value="SRP40_C"/>
    <property type="match status" value="1"/>
</dbReference>
<protein>
    <recommendedName>
        <fullName evidence="2">Srp40 C-terminal domain-containing protein</fullName>
    </recommendedName>
</protein>
<dbReference type="PANTHER" id="PTHR23216">
    <property type="entry name" value="NUCLEOLAR AND COILED-BODY PHOSPHOPROTEIN 1"/>
    <property type="match status" value="1"/>
</dbReference>
<dbReference type="GO" id="GO:0005730">
    <property type="term" value="C:nucleolus"/>
    <property type="evidence" value="ECO:0007669"/>
    <property type="project" value="InterPro"/>
</dbReference>
<dbReference type="Gramene" id="KGN56854">
    <property type="protein sequence ID" value="KGN56854"/>
    <property type="gene ID" value="Csa_3G135020"/>
</dbReference>
<accession>A0A0A0L738</accession>
<feature type="region of interest" description="Disordered" evidence="1">
    <location>
        <begin position="345"/>
        <end position="364"/>
    </location>
</feature>
<feature type="compositionally biased region" description="Polar residues" evidence="1">
    <location>
        <begin position="260"/>
        <end position="273"/>
    </location>
</feature>
<evidence type="ECO:0000313" key="4">
    <source>
        <dbReference type="Proteomes" id="UP000029981"/>
    </source>
</evidence>
<organism evidence="3 4">
    <name type="scientific">Cucumis sativus</name>
    <name type="common">Cucumber</name>
    <dbReference type="NCBI Taxonomy" id="3659"/>
    <lineage>
        <taxon>Eukaryota</taxon>
        <taxon>Viridiplantae</taxon>
        <taxon>Streptophyta</taxon>
        <taxon>Embryophyta</taxon>
        <taxon>Tracheophyta</taxon>
        <taxon>Spermatophyta</taxon>
        <taxon>Magnoliopsida</taxon>
        <taxon>eudicotyledons</taxon>
        <taxon>Gunneridae</taxon>
        <taxon>Pentapetalae</taxon>
        <taxon>rosids</taxon>
        <taxon>fabids</taxon>
        <taxon>Cucurbitales</taxon>
        <taxon>Cucurbitaceae</taxon>
        <taxon>Benincaseae</taxon>
        <taxon>Cucumis</taxon>
    </lineage>
</organism>
<feature type="compositionally biased region" description="Basic residues" evidence="1">
    <location>
        <begin position="348"/>
        <end position="361"/>
    </location>
</feature>
<feature type="compositionally biased region" description="Polar residues" evidence="1">
    <location>
        <begin position="189"/>
        <end position="201"/>
    </location>
</feature>
<name>A0A0A0L738_CUCSA</name>
<dbReference type="SMART" id="SM00667">
    <property type="entry name" value="LisH"/>
    <property type="match status" value="1"/>
</dbReference>
<dbReference type="InterPro" id="IPR006594">
    <property type="entry name" value="LisH"/>
</dbReference>
<feature type="compositionally biased region" description="Basic residues" evidence="1">
    <location>
        <begin position="174"/>
        <end position="183"/>
    </location>
</feature>
<reference evidence="3 4" key="1">
    <citation type="journal article" date="2009" name="Nat. Genet.">
        <title>The genome of the cucumber, Cucumis sativus L.</title>
        <authorList>
            <person name="Huang S."/>
            <person name="Li R."/>
            <person name="Zhang Z."/>
            <person name="Li L."/>
            <person name="Gu X."/>
            <person name="Fan W."/>
            <person name="Lucas W.J."/>
            <person name="Wang X."/>
            <person name="Xie B."/>
            <person name="Ni P."/>
            <person name="Ren Y."/>
            <person name="Zhu H."/>
            <person name="Li J."/>
            <person name="Lin K."/>
            <person name="Jin W."/>
            <person name="Fei Z."/>
            <person name="Li G."/>
            <person name="Staub J."/>
            <person name="Kilian A."/>
            <person name="van der Vossen E.A."/>
            <person name="Wu Y."/>
            <person name="Guo J."/>
            <person name="He J."/>
            <person name="Jia Z."/>
            <person name="Ren Y."/>
            <person name="Tian G."/>
            <person name="Lu Y."/>
            <person name="Ruan J."/>
            <person name="Qian W."/>
            <person name="Wang M."/>
            <person name="Huang Q."/>
            <person name="Li B."/>
            <person name="Xuan Z."/>
            <person name="Cao J."/>
            <person name="Asan"/>
            <person name="Wu Z."/>
            <person name="Zhang J."/>
            <person name="Cai Q."/>
            <person name="Bai Y."/>
            <person name="Zhao B."/>
            <person name="Han Y."/>
            <person name="Li Y."/>
            <person name="Li X."/>
            <person name="Wang S."/>
            <person name="Shi Q."/>
            <person name="Liu S."/>
            <person name="Cho W.K."/>
            <person name="Kim J.Y."/>
            <person name="Xu Y."/>
            <person name="Heller-Uszynska K."/>
            <person name="Miao H."/>
            <person name="Cheng Z."/>
            <person name="Zhang S."/>
            <person name="Wu J."/>
            <person name="Yang Y."/>
            <person name="Kang H."/>
            <person name="Li M."/>
            <person name="Liang H."/>
            <person name="Ren X."/>
            <person name="Shi Z."/>
            <person name="Wen M."/>
            <person name="Jian M."/>
            <person name="Yang H."/>
            <person name="Zhang G."/>
            <person name="Yang Z."/>
            <person name="Chen R."/>
            <person name="Liu S."/>
            <person name="Li J."/>
            <person name="Ma L."/>
            <person name="Liu H."/>
            <person name="Zhou Y."/>
            <person name="Zhao J."/>
            <person name="Fang X."/>
            <person name="Li G."/>
            <person name="Fang L."/>
            <person name="Li Y."/>
            <person name="Liu D."/>
            <person name="Zheng H."/>
            <person name="Zhang Y."/>
            <person name="Qin N."/>
            <person name="Li Z."/>
            <person name="Yang G."/>
            <person name="Yang S."/>
            <person name="Bolund L."/>
            <person name="Kristiansen K."/>
            <person name="Zheng H."/>
            <person name="Li S."/>
            <person name="Zhang X."/>
            <person name="Yang H."/>
            <person name="Wang J."/>
            <person name="Sun R."/>
            <person name="Zhang B."/>
            <person name="Jiang S."/>
            <person name="Wang J."/>
            <person name="Du Y."/>
            <person name="Li S."/>
        </authorList>
    </citation>
    <scope>NUCLEOTIDE SEQUENCE [LARGE SCALE GENOMIC DNA]</scope>
    <source>
        <strain evidence="4">cv. 9930</strain>
    </source>
</reference>
<dbReference type="PANTHER" id="PTHR23216:SF1">
    <property type="entry name" value="NUCLEOLAR AND COILED-BODY PHOSPHOPROTEIN 1"/>
    <property type="match status" value="1"/>
</dbReference>
<dbReference type="eggNOG" id="KOG2992">
    <property type="taxonomic scope" value="Eukaryota"/>
</dbReference>
<feature type="compositionally biased region" description="Polar residues" evidence="1">
    <location>
        <begin position="293"/>
        <end position="302"/>
    </location>
</feature>
<feature type="region of interest" description="Disordered" evidence="1">
    <location>
        <begin position="99"/>
        <end position="143"/>
    </location>
</feature>
<feature type="compositionally biased region" description="Basic and acidic residues" evidence="1">
    <location>
        <begin position="103"/>
        <end position="114"/>
    </location>
</feature>
<dbReference type="STRING" id="3659.A0A0A0L738"/>
<dbReference type="InterPro" id="IPR039191">
    <property type="entry name" value="Nopp140-like"/>
</dbReference>
<feature type="compositionally biased region" description="Basic and acidic residues" evidence="1">
    <location>
        <begin position="229"/>
        <end position="241"/>
    </location>
</feature>
<feature type="region of interest" description="Disordered" evidence="1">
    <location>
        <begin position="166"/>
        <end position="302"/>
    </location>
</feature>
<reference evidence="3 4" key="4">
    <citation type="journal article" date="2011" name="BMC Genomics">
        <title>RNA-Seq improves annotation of protein-coding genes in the cucumber genome.</title>
        <authorList>
            <person name="Li Z."/>
            <person name="Zhang Z."/>
            <person name="Yan P."/>
            <person name="Huang S."/>
            <person name="Fei Z."/>
            <person name="Lin K."/>
        </authorList>
    </citation>
    <scope>NUCLEOTIDE SEQUENCE [LARGE SCALE GENOMIC DNA]</scope>
    <source>
        <strain evidence="4">cv. 9930</strain>
    </source>
</reference>
<dbReference type="AlphaFoldDB" id="A0A0A0L738"/>
<dbReference type="InterPro" id="IPR007718">
    <property type="entry name" value="Srp40_C"/>
</dbReference>
<sequence>MLEEQGCFKPRQVLLSHHTMKQSNNHTQAPNSADETLSLHPQHRTLLLHAVAFFLERNGFSKTLKKFRSEAQIEGSSKDLLLSLEEMCHKHLKKCSQAITTENKPEKEKSEPVESLKNSNDTTVHDEAGKKSKDKKKKKNKEKLETVATISNDIAVDSIGLNGDVASLEEKVVKSKTKKKKDGRHSSHENSNQLNDGTNILNEEEQNDISKKRKRLASEDNDIPAVNEKATEDVKRRKLECSKGGSDSVQSTKVDVDAGNRSTINEVSPQTNEYVEKTAEKTSTKKAFKKHSNGSTEPKTINPFQRVKVDAVTFADEKLADNSYWAKGGAESGYGAKAQEVLGQVKGRGFRHEKTKKKRGSYRGGVIDLQSHSVKFNYSDDD</sequence>
<keyword evidence="4" id="KW-1185">Reference proteome</keyword>
<evidence type="ECO:0000313" key="3">
    <source>
        <dbReference type="EMBL" id="KGN56854.1"/>
    </source>
</evidence>
<reference evidence="3 4" key="3">
    <citation type="journal article" date="2010" name="BMC Genomics">
        <title>Transcriptome sequencing and comparative analysis of cucumber flowers with different sex types.</title>
        <authorList>
            <person name="Guo S."/>
            <person name="Zheng Y."/>
            <person name="Joung J.G."/>
            <person name="Liu S."/>
            <person name="Zhang Z."/>
            <person name="Crasta O.R."/>
            <person name="Sobral B.W."/>
            <person name="Xu Y."/>
            <person name="Huang S."/>
            <person name="Fei Z."/>
        </authorList>
    </citation>
    <scope>NUCLEOTIDE SEQUENCE [LARGE SCALE GENOMIC DNA]</scope>
    <source>
        <strain evidence="4">cv. 9930</strain>
    </source>
</reference>